<name>A0ABR9UST9_9CHRO</name>
<keyword evidence="3" id="KW-1185">Reference proteome</keyword>
<gene>
    <name evidence="2" type="ORF">IQ230_13445</name>
</gene>
<dbReference type="EMBL" id="JADEWN010000031">
    <property type="protein sequence ID" value="MBE9191339.1"/>
    <property type="molecule type" value="Genomic_DNA"/>
</dbReference>
<dbReference type="Pfam" id="PF00535">
    <property type="entry name" value="Glycos_transf_2"/>
    <property type="match status" value="1"/>
</dbReference>
<protein>
    <submittedName>
        <fullName evidence="2">Glycosyltransferase</fullName>
    </submittedName>
</protein>
<dbReference type="RefSeq" id="WP_193932485.1">
    <property type="nucleotide sequence ID" value="NZ_CAWPMZ010000060.1"/>
</dbReference>
<proteinExistence type="predicted"/>
<dbReference type="InterPro" id="IPR050834">
    <property type="entry name" value="Glycosyltransf_2"/>
</dbReference>
<organism evidence="2 3">
    <name type="scientific">Gloeocapsopsis crepidinum LEGE 06123</name>
    <dbReference type="NCBI Taxonomy" id="588587"/>
    <lineage>
        <taxon>Bacteria</taxon>
        <taxon>Bacillati</taxon>
        <taxon>Cyanobacteriota</taxon>
        <taxon>Cyanophyceae</taxon>
        <taxon>Oscillatoriophycideae</taxon>
        <taxon>Chroococcales</taxon>
        <taxon>Chroococcaceae</taxon>
        <taxon>Gloeocapsopsis</taxon>
    </lineage>
</organism>
<feature type="domain" description="Glycosyltransferase 2-like" evidence="1">
    <location>
        <begin position="9"/>
        <end position="119"/>
    </location>
</feature>
<comment type="caution">
    <text evidence="2">The sequence shown here is derived from an EMBL/GenBank/DDBJ whole genome shotgun (WGS) entry which is preliminary data.</text>
</comment>
<dbReference type="InterPro" id="IPR029044">
    <property type="entry name" value="Nucleotide-diphossugar_trans"/>
</dbReference>
<dbReference type="PANTHER" id="PTHR43685">
    <property type="entry name" value="GLYCOSYLTRANSFERASE"/>
    <property type="match status" value="1"/>
</dbReference>
<dbReference type="Proteomes" id="UP000651156">
    <property type="component" value="Unassembled WGS sequence"/>
</dbReference>
<evidence type="ECO:0000313" key="3">
    <source>
        <dbReference type="Proteomes" id="UP000651156"/>
    </source>
</evidence>
<evidence type="ECO:0000313" key="2">
    <source>
        <dbReference type="EMBL" id="MBE9191339.1"/>
    </source>
</evidence>
<evidence type="ECO:0000259" key="1">
    <source>
        <dbReference type="Pfam" id="PF00535"/>
    </source>
</evidence>
<sequence>MNTILPAVSIITPAYKRIDYLAEAIESALSQTFSDFELIVCDDSAEPKIEALCHSYGDSRIIYRANKQRLGIAMNNFGGFQAARSDLIAKLDDDDRWTPHFLEKLVPVMQSNPRICLAFSDHWLIDSEGRHMIEATEEQTTKFGRHLLTQGLVKQPKLLISNKSIPLASSAVFRKSAIDWSAYSDKVGGAYDLFLSFCLISSGMDVFYIPERLTEYRIHSGSGTSTRKIQNSLETLFVSEKIYTNPCFEGIAFDYRNVCVYNSKRTGNAYLREGKFLRALAYYSRALKYYFWG</sequence>
<dbReference type="InterPro" id="IPR001173">
    <property type="entry name" value="Glyco_trans_2-like"/>
</dbReference>
<dbReference type="Gene3D" id="3.90.550.10">
    <property type="entry name" value="Spore Coat Polysaccharide Biosynthesis Protein SpsA, Chain A"/>
    <property type="match status" value="1"/>
</dbReference>
<accession>A0ABR9UST9</accession>
<dbReference type="SUPFAM" id="SSF53448">
    <property type="entry name" value="Nucleotide-diphospho-sugar transferases"/>
    <property type="match status" value="1"/>
</dbReference>
<reference evidence="2 3" key="1">
    <citation type="submission" date="2020-10" db="EMBL/GenBank/DDBJ databases">
        <authorList>
            <person name="Castelo-Branco R."/>
            <person name="Eusebio N."/>
            <person name="Adriana R."/>
            <person name="Vieira A."/>
            <person name="Brugerolle De Fraissinette N."/>
            <person name="Rezende De Castro R."/>
            <person name="Schneider M.P."/>
            <person name="Vasconcelos V."/>
            <person name="Leao P.N."/>
        </authorList>
    </citation>
    <scope>NUCLEOTIDE SEQUENCE [LARGE SCALE GENOMIC DNA]</scope>
    <source>
        <strain evidence="2 3">LEGE 06123</strain>
    </source>
</reference>
<dbReference type="PANTHER" id="PTHR43685:SF2">
    <property type="entry name" value="GLYCOSYLTRANSFERASE 2-LIKE DOMAIN-CONTAINING PROTEIN"/>
    <property type="match status" value="1"/>
</dbReference>